<evidence type="ECO:0000313" key="4">
    <source>
        <dbReference type="Proteomes" id="UP001601948"/>
    </source>
</evidence>
<proteinExistence type="predicted"/>
<dbReference type="Proteomes" id="UP001601948">
    <property type="component" value="Unassembled WGS sequence"/>
</dbReference>
<organism evidence="3 4">
    <name type="scientific">Nocardia suismassiliense</name>
    <dbReference type="NCBI Taxonomy" id="2077092"/>
    <lineage>
        <taxon>Bacteria</taxon>
        <taxon>Bacillati</taxon>
        <taxon>Actinomycetota</taxon>
        <taxon>Actinomycetes</taxon>
        <taxon>Mycobacteriales</taxon>
        <taxon>Nocardiaceae</taxon>
        <taxon>Nocardia</taxon>
    </lineage>
</organism>
<keyword evidence="2" id="KW-0812">Transmembrane</keyword>
<sequence length="73" mass="7820">MNPLAIAGGALLALGLLILIVTMLRRPAKSPEHLTVAALQRRLAEENAPAPDETAERLVAPEMEHASAQQRES</sequence>
<keyword evidence="4" id="KW-1185">Reference proteome</keyword>
<evidence type="ECO:0000256" key="2">
    <source>
        <dbReference type="SAM" id="Phobius"/>
    </source>
</evidence>
<feature type="region of interest" description="Disordered" evidence="1">
    <location>
        <begin position="44"/>
        <end position="73"/>
    </location>
</feature>
<gene>
    <name evidence="3" type="ORF">ACFYV7_07735</name>
</gene>
<feature type="transmembrane region" description="Helical" evidence="2">
    <location>
        <begin position="6"/>
        <end position="24"/>
    </location>
</feature>
<dbReference type="RefSeq" id="WP_387714939.1">
    <property type="nucleotide sequence ID" value="NZ_JBIAPI010000001.1"/>
</dbReference>
<reference evidence="3 4" key="1">
    <citation type="submission" date="2024-10" db="EMBL/GenBank/DDBJ databases">
        <title>The Natural Products Discovery Center: Release of the First 8490 Sequenced Strains for Exploring Actinobacteria Biosynthetic Diversity.</title>
        <authorList>
            <person name="Kalkreuter E."/>
            <person name="Kautsar S.A."/>
            <person name="Yang D."/>
            <person name="Bader C.D."/>
            <person name="Teijaro C.N."/>
            <person name="Fluegel L."/>
            <person name="Davis C.M."/>
            <person name="Simpson J.R."/>
            <person name="Lauterbach L."/>
            <person name="Steele A.D."/>
            <person name="Gui C."/>
            <person name="Meng S."/>
            <person name="Li G."/>
            <person name="Viehrig K."/>
            <person name="Ye F."/>
            <person name="Su P."/>
            <person name="Kiefer A.F."/>
            <person name="Nichols A."/>
            <person name="Cepeda A.J."/>
            <person name="Yan W."/>
            <person name="Fan B."/>
            <person name="Jiang Y."/>
            <person name="Adhikari A."/>
            <person name="Zheng C.-J."/>
            <person name="Schuster L."/>
            <person name="Cowan T.M."/>
            <person name="Smanski M.J."/>
            <person name="Chevrette M.G."/>
            <person name="De Carvalho L.P.S."/>
            <person name="Shen B."/>
        </authorList>
    </citation>
    <scope>NUCLEOTIDE SEQUENCE [LARGE SCALE GENOMIC DNA]</scope>
    <source>
        <strain evidence="3 4">NPDC003040</strain>
    </source>
</reference>
<dbReference type="EMBL" id="JBIAPI010000001">
    <property type="protein sequence ID" value="MFF3222673.1"/>
    <property type="molecule type" value="Genomic_DNA"/>
</dbReference>
<evidence type="ECO:0000313" key="3">
    <source>
        <dbReference type="EMBL" id="MFF3222673.1"/>
    </source>
</evidence>
<keyword evidence="2" id="KW-0472">Membrane</keyword>
<accession>A0ABW6QNM7</accession>
<comment type="caution">
    <text evidence="3">The sequence shown here is derived from an EMBL/GenBank/DDBJ whole genome shotgun (WGS) entry which is preliminary data.</text>
</comment>
<evidence type="ECO:0000256" key="1">
    <source>
        <dbReference type="SAM" id="MobiDB-lite"/>
    </source>
</evidence>
<keyword evidence="2" id="KW-1133">Transmembrane helix</keyword>
<name>A0ABW6QNM7_9NOCA</name>
<protein>
    <submittedName>
        <fullName evidence="3">Uncharacterized protein</fullName>
    </submittedName>
</protein>